<keyword evidence="2" id="KW-0238">DNA-binding</keyword>
<dbReference type="InterPro" id="IPR000524">
    <property type="entry name" value="Tscrpt_reg_HTH_GntR"/>
</dbReference>
<evidence type="ECO:0000256" key="3">
    <source>
        <dbReference type="ARBA" id="ARBA00023163"/>
    </source>
</evidence>
<keyword evidence="1" id="KW-0805">Transcription regulation</keyword>
<evidence type="ECO:0000259" key="4">
    <source>
        <dbReference type="PROSITE" id="PS50949"/>
    </source>
</evidence>
<evidence type="ECO:0000313" key="6">
    <source>
        <dbReference type="Proteomes" id="UP000707477"/>
    </source>
</evidence>
<dbReference type="Gene3D" id="1.10.10.10">
    <property type="entry name" value="Winged helix-like DNA-binding domain superfamily/Winged helix DNA-binding domain"/>
    <property type="match status" value="1"/>
</dbReference>
<dbReference type="InterPro" id="IPR036388">
    <property type="entry name" value="WH-like_DNA-bd_sf"/>
</dbReference>
<dbReference type="InterPro" id="IPR036390">
    <property type="entry name" value="WH_DNA-bd_sf"/>
</dbReference>
<keyword evidence="3" id="KW-0804">Transcription</keyword>
<comment type="caution">
    <text evidence="5">The sequence shown here is derived from an EMBL/GenBank/DDBJ whole genome shotgun (WGS) entry which is preliminary data.</text>
</comment>
<proteinExistence type="predicted"/>
<dbReference type="PROSITE" id="PS50949">
    <property type="entry name" value="HTH_GNTR"/>
    <property type="match status" value="1"/>
</dbReference>
<accession>A0ABX1L9P3</accession>
<dbReference type="PANTHER" id="PTHR44846">
    <property type="entry name" value="MANNOSYL-D-GLYCERATE TRANSPORT/METABOLISM SYSTEM REPRESSOR MNGR-RELATED"/>
    <property type="match status" value="1"/>
</dbReference>
<dbReference type="Pfam" id="PF00392">
    <property type="entry name" value="GntR"/>
    <property type="match status" value="1"/>
</dbReference>
<dbReference type="SMART" id="SM00345">
    <property type="entry name" value="HTH_GNTR"/>
    <property type="match status" value="1"/>
</dbReference>
<evidence type="ECO:0000256" key="1">
    <source>
        <dbReference type="ARBA" id="ARBA00023015"/>
    </source>
</evidence>
<dbReference type="SUPFAM" id="SSF46785">
    <property type="entry name" value="Winged helix' DNA-binding domain"/>
    <property type="match status" value="1"/>
</dbReference>
<dbReference type="EMBL" id="JAAVSD010000014">
    <property type="protein sequence ID" value="NLR29780.1"/>
    <property type="molecule type" value="Genomic_DNA"/>
</dbReference>
<organism evidence="5 6">
    <name type="scientific">Levilactobacillus tujiorum</name>
    <dbReference type="NCBI Taxonomy" id="2912243"/>
    <lineage>
        <taxon>Bacteria</taxon>
        <taxon>Bacillati</taxon>
        <taxon>Bacillota</taxon>
        <taxon>Bacilli</taxon>
        <taxon>Lactobacillales</taxon>
        <taxon>Lactobacillaceae</taxon>
        <taxon>Levilactobacillus</taxon>
    </lineage>
</organism>
<sequence>MYKYQKVADQIIRDIKLELLRPGTALPTDDSLMKKYGVSRVTVRKSISYLIEKGVVDNAGNKRMINDTKLSSSDGLNHFQPLIYAIAQPEITNVITECAVEQANPYSDEIFKRNVGAYFKANLWYQHLDTIIANTQSIIPAELVSGTGTDMYDKKAVQVLIEQTAYQVGYNSEVHIDAIDPCKHTFDHAIQGASNAIFFKLTERIFNDNQQTILFNELYLSTKNAMVTIHTS</sequence>
<gene>
    <name evidence="5" type="ORF">HEQ44_06240</name>
</gene>
<evidence type="ECO:0000313" key="5">
    <source>
        <dbReference type="EMBL" id="NLR29780.1"/>
    </source>
</evidence>
<dbReference type="RefSeq" id="WP_168850272.1">
    <property type="nucleotide sequence ID" value="NZ_JAAVSD010000014.1"/>
</dbReference>
<dbReference type="PRINTS" id="PR00035">
    <property type="entry name" value="HTHGNTR"/>
</dbReference>
<dbReference type="InterPro" id="IPR050679">
    <property type="entry name" value="Bact_HTH_transcr_reg"/>
</dbReference>
<name>A0ABX1L9P3_9LACO</name>
<evidence type="ECO:0000256" key="2">
    <source>
        <dbReference type="ARBA" id="ARBA00023125"/>
    </source>
</evidence>
<dbReference type="CDD" id="cd07377">
    <property type="entry name" value="WHTH_GntR"/>
    <property type="match status" value="1"/>
</dbReference>
<feature type="domain" description="HTH gntR-type" evidence="4">
    <location>
        <begin position="1"/>
        <end position="68"/>
    </location>
</feature>
<keyword evidence="6" id="KW-1185">Reference proteome</keyword>
<dbReference type="Proteomes" id="UP000707477">
    <property type="component" value="Unassembled WGS sequence"/>
</dbReference>
<protein>
    <submittedName>
        <fullName evidence="5">Winged helix-turn-helix transcriptional regulator</fullName>
    </submittedName>
</protein>
<reference evidence="5 6" key="1">
    <citation type="submission" date="2020-03" db="EMBL/GenBank/DDBJ databases">
        <authorList>
            <person name="Zhang Z."/>
            <person name="Guo Z."/>
            <person name="Hou Q."/>
            <person name="Shen X."/>
        </authorList>
    </citation>
    <scope>NUCLEOTIDE SEQUENCE [LARGE SCALE GENOMIC DNA]</scope>
    <source>
        <strain evidence="5 6">HBUAS51329</strain>
    </source>
</reference>
<dbReference type="PANTHER" id="PTHR44846:SF1">
    <property type="entry name" value="MANNOSYL-D-GLYCERATE TRANSPORT_METABOLISM SYSTEM REPRESSOR MNGR-RELATED"/>
    <property type="match status" value="1"/>
</dbReference>